<keyword evidence="2" id="KW-1185">Reference proteome</keyword>
<gene>
    <name evidence="1" type="ORF">C8256_25355</name>
</gene>
<organism evidence="1 2">
    <name type="scientific">Kluyvera genomosp. 2</name>
    <dbReference type="NCBI Taxonomy" id="2774054"/>
    <lineage>
        <taxon>Bacteria</taxon>
        <taxon>Pseudomonadati</taxon>
        <taxon>Pseudomonadota</taxon>
        <taxon>Gammaproteobacteria</taxon>
        <taxon>Enterobacterales</taxon>
        <taxon>Enterobacteriaceae</taxon>
        <taxon>Kluyvera</taxon>
    </lineage>
</organism>
<evidence type="ECO:0000313" key="1">
    <source>
        <dbReference type="EMBL" id="PSR44041.1"/>
    </source>
</evidence>
<proteinExistence type="predicted"/>
<comment type="caution">
    <text evidence="1">The sequence shown here is derived from an EMBL/GenBank/DDBJ whole genome shotgun (WGS) entry which is preliminary data.</text>
</comment>
<protein>
    <submittedName>
        <fullName evidence="1">Uncharacterized protein</fullName>
    </submittedName>
</protein>
<reference evidence="1 2" key="1">
    <citation type="submission" date="2018-03" db="EMBL/GenBank/DDBJ databases">
        <title>First report of an OXA-48+CTX-M-M-producing Kluyvera ascorbata clone recovered from patients admitted in a University Hospital in Madrid, Spain.</title>
        <authorList>
            <person name="Hernandez-Garcia M."/>
            <person name="Leon-Sampedro R."/>
            <person name="Perez-Viso B."/>
            <person name="Morosini M.I."/>
            <person name="Lopez-Fresnena N."/>
            <person name="Coque T.M."/>
            <person name="Bonten M."/>
            <person name="Malhotra-Kumar S."/>
            <person name="Ruiz-Garbajosa P."/>
            <person name="Canton R."/>
        </authorList>
    </citation>
    <scope>NUCLEOTIDE SEQUENCE [LARGE SCALE GENOMIC DNA]</scope>
    <source>
        <strain evidence="1 2">KA2</strain>
    </source>
</reference>
<dbReference type="RefSeq" id="WP_053266295.1">
    <property type="nucleotide sequence ID" value="NZ_CABMMU010000055.1"/>
</dbReference>
<evidence type="ECO:0000313" key="2">
    <source>
        <dbReference type="Proteomes" id="UP000240892"/>
    </source>
</evidence>
<dbReference type="EMBL" id="PYHO01000055">
    <property type="protein sequence ID" value="PSR44041.1"/>
    <property type="molecule type" value="Genomic_DNA"/>
</dbReference>
<dbReference type="Proteomes" id="UP000240892">
    <property type="component" value="Unassembled WGS sequence"/>
</dbReference>
<name>A0A2T2XUV2_9ENTR</name>
<sequence>MTFSHLNNSPMAVAGGLWASVTPITNDVTTMSAHAEAHYIASSEPAKHNPILALRLIEQGIPHQKAISVLEKSPRALSNYTVRKMERFCPGWELMTEEMQNMEAYLHSVRTSDGNGYLACMNAATAALNKFIEPVTAEDFILVGDSADV</sequence>
<accession>A0A2T2XUV2</accession>
<dbReference type="AlphaFoldDB" id="A0A2T2XUV2"/>